<dbReference type="PROSITE" id="PS50835">
    <property type="entry name" value="IG_LIKE"/>
    <property type="match status" value="1"/>
</dbReference>
<protein>
    <recommendedName>
        <fullName evidence="2">Ig-like domain-containing protein</fullName>
    </recommendedName>
</protein>
<dbReference type="AlphaFoldDB" id="A0A3Q2YGR5"/>
<dbReference type="SUPFAM" id="SSF48726">
    <property type="entry name" value="Immunoglobulin"/>
    <property type="match status" value="2"/>
</dbReference>
<dbReference type="OMA" id="MKSEICC"/>
<keyword evidence="4" id="KW-1185">Reference proteome</keyword>
<dbReference type="InterPro" id="IPR013098">
    <property type="entry name" value="Ig_I-set"/>
</dbReference>
<keyword evidence="1" id="KW-0393">Immunoglobulin domain</keyword>
<dbReference type="SMART" id="SM00408">
    <property type="entry name" value="IGc2"/>
    <property type="match status" value="2"/>
</dbReference>
<dbReference type="Pfam" id="PF13927">
    <property type="entry name" value="Ig_3"/>
    <property type="match status" value="1"/>
</dbReference>
<dbReference type="GeneTree" id="ENSGT00940000157747"/>
<dbReference type="InterPro" id="IPR003598">
    <property type="entry name" value="Ig_sub2"/>
</dbReference>
<feature type="domain" description="Ig-like" evidence="2">
    <location>
        <begin position="54"/>
        <end position="136"/>
    </location>
</feature>
<dbReference type="FunFam" id="2.60.40.10:FF:000359">
    <property type="entry name" value="Sidekick cell adhesion molecule 2"/>
    <property type="match status" value="1"/>
</dbReference>
<dbReference type="InterPro" id="IPR036179">
    <property type="entry name" value="Ig-like_dom_sf"/>
</dbReference>
<dbReference type="InterPro" id="IPR007110">
    <property type="entry name" value="Ig-like_dom"/>
</dbReference>
<reference evidence="3" key="1">
    <citation type="submission" date="2025-08" db="UniProtKB">
        <authorList>
            <consortium name="Ensembl"/>
        </authorList>
    </citation>
    <scope>IDENTIFICATION</scope>
</reference>
<reference evidence="3" key="2">
    <citation type="submission" date="2025-09" db="UniProtKB">
        <authorList>
            <consortium name="Ensembl"/>
        </authorList>
    </citation>
    <scope>IDENTIFICATION</scope>
</reference>
<evidence type="ECO:0000259" key="2">
    <source>
        <dbReference type="PROSITE" id="PS50835"/>
    </source>
</evidence>
<name>A0A3Q2YGR5_HIPCM</name>
<dbReference type="InterPro" id="IPR003599">
    <property type="entry name" value="Ig_sub"/>
</dbReference>
<evidence type="ECO:0000256" key="1">
    <source>
        <dbReference type="ARBA" id="ARBA00023319"/>
    </source>
</evidence>
<dbReference type="PANTHER" id="PTHR10075">
    <property type="entry name" value="BASIGIN RELATED"/>
    <property type="match status" value="1"/>
</dbReference>
<dbReference type="Proteomes" id="UP000264820">
    <property type="component" value="Unplaced"/>
</dbReference>
<dbReference type="Pfam" id="PF07679">
    <property type="entry name" value="I-set"/>
    <property type="match status" value="1"/>
</dbReference>
<dbReference type="SMART" id="SM00409">
    <property type="entry name" value="IG"/>
    <property type="match status" value="2"/>
</dbReference>
<dbReference type="STRING" id="109280.ENSHCOP00000016648"/>
<dbReference type="Gene3D" id="2.60.40.10">
    <property type="entry name" value="Immunoglobulins"/>
    <property type="match status" value="2"/>
</dbReference>
<proteinExistence type="predicted"/>
<dbReference type="InterPro" id="IPR013783">
    <property type="entry name" value="Ig-like_fold"/>
</dbReference>
<dbReference type="Ensembl" id="ENSHCOT00000024834.1">
    <property type="protein sequence ID" value="ENSHCOP00000016648.1"/>
    <property type="gene ID" value="ENSHCOG00000020406.1"/>
</dbReference>
<sequence length="251" mass="27407">MLGFCRIGGSPEVAEGFSPGSVGMILRSRPASVLLLLLLLGWSCHMLHGQEVAPYMRGVSRAKQVALEGNRLVLTCLAGGSWPLQYRWSLNSSNITDWTPQYRLFVPSLQRTDAGLYQCTVRNRMGAIIHDRTEVQVAFMGRFSGEEQRTTASQGQAAVLSPPPLASFPQALVTWYKDGHKIIPNARIAIALENQLVVLATTTADAGRYHVEAINEMTGDNVTSPAVYLSISVAGCSWRCTCKLTDSLRPI</sequence>
<dbReference type="PANTHER" id="PTHR10075:SF14">
    <property type="entry name" value="CELL ADHESION MOLECULE DSCAM2-RELATED"/>
    <property type="match status" value="1"/>
</dbReference>
<evidence type="ECO:0000313" key="4">
    <source>
        <dbReference type="Proteomes" id="UP000264820"/>
    </source>
</evidence>
<accession>A0A3Q2YGR5</accession>
<organism evidence="3 4">
    <name type="scientific">Hippocampus comes</name>
    <name type="common">Tiger tail seahorse</name>
    <dbReference type="NCBI Taxonomy" id="109280"/>
    <lineage>
        <taxon>Eukaryota</taxon>
        <taxon>Metazoa</taxon>
        <taxon>Chordata</taxon>
        <taxon>Craniata</taxon>
        <taxon>Vertebrata</taxon>
        <taxon>Euteleostomi</taxon>
        <taxon>Actinopterygii</taxon>
        <taxon>Neopterygii</taxon>
        <taxon>Teleostei</taxon>
        <taxon>Neoteleostei</taxon>
        <taxon>Acanthomorphata</taxon>
        <taxon>Syngnathiaria</taxon>
        <taxon>Syngnathiformes</taxon>
        <taxon>Syngnathoidei</taxon>
        <taxon>Syngnathidae</taxon>
        <taxon>Hippocampus</taxon>
    </lineage>
</organism>
<evidence type="ECO:0000313" key="3">
    <source>
        <dbReference type="Ensembl" id="ENSHCOP00000016648.1"/>
    </source>
</evidence>